<sequence length="256" mass="29575">MHFTVNYFRGDEDPKSGPVKVGWLLGETDSPVIYDAPRRVNSRNARREHAKSASRCPAVLNLESRYFEVPVPFDINIGFERDRDGRPVLKNLSGSASTIRGSTLGKRISITNETEWRYPDRPIIQLKLPYLFIADEPVYLTQLDAYLHYRRQPLPGTIFGGRFPINVWPRPLMWAFEWHDTTKPITLKRGEPLFYCQFEFDNPERTVQLVEAEMTDELSTYIKHIGGAVNYVNQTFSLFEAAEKVRPQTLLSPRKP</sequence>
<dbReference type="STRING" id="1461694.ATO9_04495"/>
<comment type="caution">
    <text evidence="1">The sequence shown here is derived from an EMBL/GenBank/DDBJ whole genome shotgun (WGS) entry which is preliminary data.</text>
</comment>
<gene>
    <name evidence="1" type="ORF">ATO9_04495</name>
</gene>
<dbReference type="AlphaFoldDB" id="A0A0A0EEB2"/>
<accession>A0A0A0EEB2</accession>
<name>A0A0A0EEB2_9RHOB</name>
<evidence type="ECO:0000313" key="1">
    <source>
        <dbReference type="EMBL" id="KGM49296.1"/>
    </source>
</evidence>
<organism evidence="1 2">
    <name type="scientific">Pseudooceanicola atlanticus</name>
    <dbReference type="NCBI Taxonomy" id="1461694"/>
    <lineage>
        <taxon>Bacteria</taxon>
        <taxon>Pseudomonadati</taxon>
        <taxon>Pseudomonadota</taxon>
        <taxon>Alphaproteobacteria</taxon>
        <taxon>Rhodobacterales</taxon>
        <taxon>Paracoccaceae</taxon>
        <taxon>Pseudooceanicola</taxon>
    </lineage>
</organism>
<dbReference type="OrthoDB" id="7401736at2"/>
<dbReference type="Proteomes" id="UP000030004">
    <property type="component" value="Unassembled WGS sequence"/>
</dbReference>
<keyword evidence="2" id="KW-1185">Reference proteome</keyword>
<reference evidence="1 2" key="1">
    <citation type="journal article" date="2015" name="Antonie Van Leeuwenhoek">
        <title>Pseudooceanicola atlanticus gen. nov. sp. nov., isolated from surface seawater of the Atlantic Ocean and reclassification of Oceanicola batsensis, Oceanicola marinus, Oceanicola nitratireducens, Oceanicola nanhaiensis, Oceanicola antarcticus and Oceanicola flagellatus, as Pseudooceanicola batsensis comb. nov., Pseudooceanicola marinus comb. nov., Pseudooceanicola nitratireducens comb. nov., Pseudooceanicola nanhaiensis comb. nov., Pseudooceanicola antarcticus comb. nov., and Pseudooceanicola flagellatus comb. nov.</title>
        <authorList>
            <person name="Lai Q."/>
            <person name="Li G."/>
            <person name="Liu X."/>
            <person name="Du Y."/>
            <person name="Sun F."/>
            <person name="Shao Z."/>
        </authorList>
    </citation>
    <scope>NUCLEOTIDE SEQUENCE [LARGE SCALE GENOMIC DNA]</scope>
    <source>
        <strain evidence="1 2">22II-s11g</strain>
    </source>
</reference>
<evidence type="ECO:0000313" key="2">
    <source>
        <dbReference type="Proteomes" id="UP000030004"/>
    </source>
</evidence>
<dbReference type="eggNOG" id="ENOG502ZAKD">
    <property type="taxonomic scope" value="Bacteria"/>
</dbReference>
<proteinExistence type="predicted"/>
<dbReference type="RefSeq" id="WP_043747341.1">
    <property type="nucleotide sequence ID" value="NZ_AQQX01000002.1"/>
</dbReference>
<dbReference type="EMBL" id="AQQX01000002">
    <property type="protein sequence ID" value="KGM49296.1"/>
    <property type="molecule type" value="Genomic_DNA"/>
</dbReference>
<protein>
    <submittedName>
        <fullName evidence="1">Uncharacterized protein</fullName>
    </submittedName>
</protein>